<reference evidence="2" key="1">
    <citation type="journal article" date="2014" name="Int. J. Syst. Evol. Microbiol.">
        <title>Complete genome of a new Firmicutes species belonging to the dominant human colonic microbiota ('Ruminococcus bicirculans') reveals two chromosomes and a selective capacity to utilize plant glucans.</title>
        <authorList>
            <consortium name="NISC Comparative Sequencing Program"/>
            <person name="Wegmann U."/>
            <person name="Louis P."/>
            <person name="Goesmann A."/>
            <person name="Henrissat B."/>
            <person name="Duncan S.H."/>
            <person name="Flint H.J."/>
        </authorList>
    </citation>
    <scope>NUCLEOTIDE SEQUENCE</scope>
    <source>
        <strain evidence="2">CECT 7703</strain>
    </source>
</reference>
<protein>
    <submittedName>
        <fullName evidence="2">Phosphoglycerate mutase family protein</fullName>
        <ecNumber evidence="2">5.4.-.-</ecNumber>
    </submittedName>
</protein>
<dbReference type="InterPro" id="IPR029033">
    <property type="entry name" value="His_PPase_superfam"/>
</dbReference>
<evidence type="ECO:0000313" key="3">
    <source>
        <dbReference type="Proteomes" id="UP001180081"/>
    </source>
</evidence>
<dbReference type="Gene3D" id="3.40.50.1240">
    <property type="entry name" value="Phosphoglycerate mutase-like"/>
    <property type="match status" value="1"/>
</dbReference>
<comment type="caution">
    <text evidence="2">The sequence shown here is derived from an EMBL/GenBank/DDBJ whole genome shotgun (WGS) entry which is preliminary data.</text>
</comment>
<dbReference type="SUPFAM" id="SSF53254">
    <property type="entry name" value="Phosphoglycerate mutase-like"/>
    <property type="match status" value="1"/>
</dbReference>
<dbReference type="Pfam" id="PF00300">
    <property type="entry name" value="His_Phos_1"/>
    <property type="match status" value="1"/>
</dbReference>
<reference evidence="2" key="2">
    <citation type="submission" date="2023-06" db="EMBL/GenBank/DDBJ databases">
        <authorList>
            <person name="Lucena T."/>
            <person name="Sun Q."/>
        </authorList>
    </citation>
    <scope>NUCLEOTIDE SEQUENCE</scope>
    <source>
        <strain evidence="2">CECT 7703</strain>
    </source>
</reference>
<dbReference type="CDD" id="cd07067">
    <property type="entry name" value="HP_PGM_like"/>
    <property type="match status" value="1"/>
</dbReference>
<name>A0ABT8B6Z5_9NEIS</name>
<dbReference type="InterPro" id="IPR013078">
    <property type="entry name" value="His_Pase_superF_clade-1"/>
</dbReference>
<accession>A0ABT8B6Z5</accession>
<proteinExistence type="predicted"/>
<dbReference type="EC" id="5.4.-.-" evidence="2"/>
<keyword evidence="1" id="KW-0732">Signal</keyword>
<feature type="chain" id="PRO_5046194284" evidence="1">
    <location>
        <begin position="22"/>
        <end position="163"/>
    </location>
</feature>
<gene>
    <name evidence="2" type="ORF">QWZ03_14795</name>
</gene>
<evidence type="ECO:0000313" key="2">
    <source>
        <dbReference type="EMBL" id="MDN3578033.1"/>
    </source>
</evidence>
<organism evidence="2 3">
    <name type="scientific">Chitinimonas viridis</name>
    <dbReference type="NCBI Taxonomy" id="664880"/>
    <lineage>
        <taxon>Bacteria</taxon>
        <taxon>Pseudomonadati</taxon>
        <taxon>Pseudomonadota</taxon>
        <taxon>Betaproteobacteria</taxon>
        <taxon>Neisseriales</taxon>
        <taxon>Chitinibacteraceae</taxon>
        <taxon>Chitinimonas</taxon>
    </lineage>
</organism>
<dbReference type="EMBL" id="JAUFPU010000018">
    <property type="protein sequence ID" value="MDN3578033.1"/>
    <property type="molecule type" value="Genomic_DNA"/>
</dbReference>
<dbReference type="GO" id="GO:0016853">
    <property type="term" value="F:isomerase activity"/>
    <property type="evidence" value="ECO:0007669"/>
    <property type="project" value="UniProtKB-KW"/>
</dbReference>
<dbReference type="PROSITE" id="PS51257">
    <property type="entry name" value="PROKAR_LIPOPROTEIN"/>
    <property type="match status" value="1"/>
</dbReference>
<sequence>MRSIWLYALALLCSLSLTAQACDSGTLYLMRHAEKSAQGGSDPALSAQGEARAQALVDKFSQQSIAAVFSTDYQRTRATATPLAKARQLDVILYNPDQPAQLLQRLAQDYCGKHVVIVGHSNTVPELIKLAGITQPVVIAETAFGDIYQVQRSPHGNRLSQFN</sequence>
<keyword evidence="2" id="KW-0413">Isomerase</keyword>
<feature type="signal peptide" evidence="1">
    <location>
        <begin position="1"/>
        <end position="21"/>
    </location>
</feature>
<dbReference type="RefSeq" id="WP_290333424.1">
    <property type="nucleotide sequence ID" value="NZ_JAUFPU010000018.1"/>
</dbReference>
<keyword evidence="3" id="KW-1185">Reference proteome</keyword>
<evidence type="ECO:0000256" key="1">
    <source>
        <dbReference type="SAM" id="SignalP"/>
    </source>
</evidence>
<dbReference type="Proteomes" id="UP001180081">
    <property type="component" value="Unassembled WGS sequence"/>
</dbReference>
<dbReference type="SMART" id="SM00855">
    <property type="entry name" value="PGAM"/>
    <property type="match status" value="1"/>
</dbReference>